<dbReference type="eggNOG" id="ENOG502Z937">
    <property type="taxonomic scope" value="Bacteria"/>
</dbReference>
<accession>Q4FV43</accession>
<dbReference type="HOGENOM" id="CLU_103679_0_0_6"/>
<keyword evidence="2" id="KW-1185">Reference proteome</keyword>
<dbReference type="Proteomes" id="UP000000546">
    <property type="component" value="Chromosome"/>
</dbReference>
<gene>
    <name evidence="1" type="ordered locus">Psyc_0245</name>
</gene>
<dbReference type="KEGG" id="par:Psyc_0245"/>
<evidence type="ECO:0000313" key="2">
    <source>
        <dbReference type="Proteomes" id="UP000000546"/>
    </source>
</evidence>
<sequence>MTMTKRTYTPIASTAAKCHLQGLLDSINRPAEYRTHMTVLGELLASYTVTLLPHQSNKETLIISTAEDADFLQRGVAKILHDQNIPTKLAVFWNHHYQLPNRTSVAPIVHKFIQSGYETATNIIIVKSVMSGSCVVRTNLIEMIDDMPNVENIFILAPVAHRYSEEKLKSEFPATISNKFKFICFAIDEQRSEGGEVIPGIGGQVYELLGLTDQPVLTAYMPQVVEKLAFADI</sequence>
<protein>
    <submittedName>
        <fullName evidence="1">Uncharacterized protein</fullName>
    </submittedName>
</protein>
<dbReference type="InterPro" id="IPR029057">
    <property type="entry name" value="PRTase-like"/>
</dbReference>
<dbReference type="RefSeq" id="WP_011279553.1">
    <property type="nucleotide sequence ID" value="NC_007204.1"/>
</dbReference>
<name>Q4FV43_PSYA2</name>
<reference evidence="1 2" key="1">
    <citation type="journal article" date="2010" name="Appl. Environ. Microbiol.">
        <title>The genome sequence of Psychrobacter arcticus 273-4, a psychroactive Siberian permafrost bacterium, reveals mechanisms for adaptation to low-temperature growth.</title>
        <authorList>
            <person name="Ayala-del-Rio H.L."/>
            <person name="Chain P.S."/>
            <person name="Grzymski J.J."/>
            <person name="Ponder M.A."/>
            <person name="Ivanova N."/>
            <person name="Bergholz P.W."/>
            <person name="Di Bartolo G."/>
            <person name="Hauser L."/>
            <person name="Land M."/>
            <person name="Bakermans C."/>
            <person name="Rodrigues D."/>
            <person name="Klappenbach J."/>
            <person name="Zarka D."/>
            <person name="Larimer F."/>
            <person name="Richardson P."/>
            <person name="Murray A."/>
            <person name="Thomashow M."/>
            <person name="Tiedje J.M."/>
        </authorList>
    </citation>
    <scope>NUCLEOTIDE SEQUENCE [LARGE SCALE GENOMIC DNA]</scope>
    <source>
        <strain evidence="2">DSM 17307 / VKM B-2377 / 273-4</strain>
    </source>
</reference>
<evidence type="ECO:0000313" key="1">
    <source>
        <dbReference type="EMBL" id="AAZ18115.1"/>
    </source>
</evidence>
<dbReference type="EMBL" id="CP000082">
    <property type="protein sequence ID" value="AAZ18115.1"/>
    <property type="molecule type" value="Genomic_DNA"/>
</dbReference>
<dbReference type="AlphaFoldDB" id="Q4FV43"/>
<proteinExistence type="predicted"/>
<dbReference type="OrthoDB" id="648192at2"/>
<dbReference type="Gene3D" id="3.40.50.2020">
    <property type="match status" value="1"/>
</dbReference>
<dbReference type="STRING" id="259536.Psyc_0245"/>
<organism evidence="1 2">
    <name type="scientific">Psychrobacter arcticus (strain DSM 17307 / VKM B-2377 / 273-4)</name>
    <dbReference type="NCBI Taxonomy" id="259536"/>
    <lineage>
        <taxon>Bacteria</taxon>
        <taxon>Pseudomonadati</taxon>
        <taxon>Pseudomonadota</taxon>
        <taxon>Gammaproteobacteria</taxon>
        <taxon>Moraxellales</taxon>
        <taxon>Moraxellaceae</taxon>
        <taxon>Psychrobacter</taxon>
    </lineage>
</organism>